<proteinExistence type="predicted"/>
<dbReference type="OrthoDB" id="1700726at2759"/>
<sequence>MLLFFFLSGHEFFFYAFFFFFLTYKLFLVLSRKTKEAIDEKGWLHTGDIGRINPNGTISIIDRRKNMFKVKQNFTSTNTFFYFFKKKKSQTLQCYVFSLQTAHGEYIAAEKIESIYSRAATVSQFFVYGNQYKSFVIAVVVPNAQVIEDILKKSVLGKKSGEWTKNVRFGTDEFSEYFVEICEKHLDKIKDIIFKDIKNEEKELKPFEHVKDIIIEYHIDHLSQGFNVENGCLTPTSKLKRPQITRKLRQNLKQLLICKKIKIIAFNRNTKNTGFEKMYKNCFPLFVFGKTHYHSSDDIFILTVFTHQSKIEKQTVAPRTPFQKLPIIDKPQFWAPPCHLHFTDVFFDFVLLPAELVTEEPVSFGRSKLKQFDTSHNRIV</sequence>
<dbReference type="GO" id="GO:0005524">
    <property type="term" value="F:ATP binding"/>
    <property type="evidence" value="ECO:0007669"/>
    <property type="project" value="UniProtKB-KW"/>
</dbReference>
<dbReference type="Gene3D" id="3.40.50.12780">
    <property type="entry name" value="N-terminal domain of ligase-like"/>
    <property type="match status" value="1"/>
</dbReference>
<dbReference type="InterPro" id="IPR042099">
    <property type="entry name" value="ANL_N_sf"/>
</dbReference>
<comment type="caution">
    <text evidence="4">The sequence shown here is derived from an EMBL/GenBank/DDBJ whole genome shotgun (WGS) entry which is preliminary data.</text>
</comment>
<evidence type="ECO:0000256" key="3">
    <source>
        <dbReference type="SAM" id="Phobius"/>
    </source>
</evidence>
<organism evidence="4 5">
    <name type="scientific">Reticulomyxa filosa</name>
    <dbReference type="NCBI Taxonomy" id="46433"/>
    <lineage>
        <taxon>Eukaryota</taxon>
        <taxon>Sar</taxon>
        <taxon>Rhizaria</taxon>
        <taxon>Retaria</taxon>
        <taxon>Foraminifera</taxon>
        <taxon>Monothalamids</taxon>
        <taxon>Reticulomyxidae</taxon>
        <taxon>Reticulomyxa</taxon>
    </lineage>
</organism>
<keyword evidence="3" id="KW-1133">Transmembrane helix</keyword>
<keyword evidence="3" id="KW-0812">Transmembrane</keyword>
<dbReference type="GO" id="GO:0016020">
    <property type="term" value="C:membrane"/>
    <property type="evidence" value="ECO:0007669"/>
    <property type="project" value="TreeGrafter"/>
</dbReference>
<keyword evidence="1" id="KW-0547">Nucleotide-binding</keyword>
<dbReference type="GO" id="GO:0004467">
    <property type="term" value="F:long-chain fatty acid-CoA ligase activity"/>
    <property type="evidence" value="ECO:0007669"/>
    <property type="project" value="TreeGrafter"/>
</dbReference>
<dbReference type="SUPFAM" id="SSF56801">
    <property type="entry name" value="Acetyl-CoA synthetase-like"/>
    <property type="match status" value="1"/>
</dbReference>
<keyword evidence="4" id="KW-0436">Ligase</keyword>
<dbReference type="PANTHER" id="PTHR43272">
    <property type="entry name" value="LONG-CHAIN-FATTY-ACID--COA LIGASE"/>
    <property type="match status" value="1"/>
</dbReference>
<name>X6P4Y8_RETFI</name>
<evidence type="ECO:0000256" key="2">
    <source>
        <dbReference type="ARBA" id="ARBA00022840"/>
    </source>
</evidence>
<dbReference type="GO" id="GO:0005783">
    <property type="term" value="C:endoplasmic reticulum"/>
    <property type="evidence" value="ECO:0007669"/>
    <property type="project" value="TreeGrafter"/>
</dbReference>
<keyword evidence="5" id="KW-1185">Reference proteome</keyword>
<accession>X6P4Y8</accession>
<feature type="transmembrane region" description="Helical" evidence="3">
    <location>
        <begin position="12"/>
        <end position="31"/>
    </location>
</feature>
<gene>
    <name evidence="4" type="ORF">RFI_03491</name>
</gene>
<evidence type="ECO:0000313" key="5">
    <source>
        <dbReference type="Proteomes" id="UP000023152"/>
    </source>
</evidence>
<dbReference type="PANTHER" id="PTHR43272:SF33">
    <property type="entry name" value="AMP-BINDING DOMAIN-CONTAINING PROTEIN-RELATED"/>
    <property type="match status" value="1"/>
</dbReference>
<keyword evidence="2" id="KW-0067">ATP-binding</keyword>
<evidence type="ECO:0000313" key="4">
    <source>
        <dbReference type="EMBL" id="ETO33610.1"/>
    </source>
</evidence>
<evidence type="ECO:0000256" key="1">
    <source>
        <dbReference type="ARBA" id="ARBA00022741"/>
    </source>
</evidence>
<dbReference type="AlphaFoldDB" id="X6P4Y8"/>
<protein>
    <submittedName>
        <fullName evidence="4">Long-chain-fatty-acid--CoA ligase 5</fullName>
    </submittedName>
</protein>
<keyword evidence="3" id="KW-0472">Membrane</keyword>
<dbReference type="Proteomes" id="UP000023152">
    <property type="component" value="Unassembled WGS sequence"/>
</dbReference>
<reference evidence="4 5" key="1">
    <citation type="journal article" date="2013" name="Curr. Biol.">
        <title>The Genome of the Foraminiferan Reticulomyxa filosa.</title>
        <authorList>
            <person name="Glockner G."/>
            <person name="Hulsmann N."/>
            <person name="Schleicher M."/>
            <person name="Noegel A.A."/>
            <person name="Eichinger L."/>
            <person name="Gallinger C."/>
            <person name="Pawlowski J."/>
            <person name="Sierra R."/>
            <person name="Euteneuer U."/>
            <person name="Pillet L."/>
            <person name="Moustafa A."/>
            <person name="Platzer M."/>
            <person name="Groth M."/>
            <person name="Szafranski K."/>
            <person name="Schliwa M."/>
        </authorList>
    </citation>
    <scope>NUCLEOTIDE SEQUENCE [LARGE SCALE GENOMIC DNA]</scope>
</reference>
<dbReference type="EMBL" id="ASPP01003266">
    <property type="protein sequence ID" value="ETO33610.1"/>
    <property type="molecule type" value="Genomic_DNA"/>
</dbReference>